<dbReference type="NCBIfam" id="NF045849">
    <property type="entry name" value="ICE_MMCAP2_0565"/>
    <property type="match status" value="1"/>
</dbReference>
<feature type="non-terminal residue" evidence="2">
    <location>
        <position position="115"/>
    </location>
</feature>
<gene>
    <name evidence="2" type="ORF">COX21_01915</name>
</gene>
<keyword evidence="1" id="KW-0472">Membrane</keyword>
<name>A0A2G9ZN69_9BACT</name>
<dbReference type="Proteomes" id="UP000231408">
    <property type="component" value="Unassembled WGS sequence"/>
</dbReference>
<protein>
    <submittedName>
        <fullName evidence="2">Uncharacterized protein</fullName>
    </submittedName>
</protein>
<keyword evidence="1" id="KW-1133">Transmembrane helix</keyword>
<feature type="transmembrane region" description="Helical" evidence="1">
    <location>
        <begin position="81"/>
        <end position="100"/>
    </location>
</feature>
<evidence type="ECO:0000256" key="1">
    <source>
        <dbReference type="SAM" id="Phobius"/>
    </source>
</evidence>
<evidence type="ECO:0000313" key="3">
    <source>
        <dbReference type="Proteomes" id="UP000231408"/>
    </source>
</evidence>
<organism evidence="2 3">
    <name type="scientific">Candidatus Falkowbacteria bacterium CG23_combo_of_CG06-09_8_20_14_all_41_10</name>
    <dbReference type="NCBI Taxonomy" id="1974571"/>
    <lineage>
        <taxon>Bacteria</taxon>
        <taxon>Candidatus Falkowiibacteriota</taxon>
    </lineage>
</organism>
<sequence length="115" mass="11914">MIGGFLLAKNVLALDVGTNEINSVIQLGASDPQTIVARIINVAMMFLGIIAVGIIIFAGFKWMTSQGNEEQIESAKKILKAGVIGLVIILASWGIAAFILNRLMGATGNGGTGNG</sequence>
<comment type="caution">
    <text evidence="2">The sequence shown here is derived from an EMBL/GenBank/DDBJ whole genome shotgun (WGS) entry which is preliminary data.</text>
</comment>
<evidence type="ECO:0000313" key="2">
    <source>
        <dbReference type="EMBL" id="PIP34629.1"/>
    </source>
</evidence>
<reference evidence="2 3" key="1">
    <citation type="submission" date="2017-09" db="EMBL/GenBank/DDBJ databases">
        <title>Depth-based differentiation of microbial function through sediment-hosted aquifers and enrichment of novel symbionts in the deep terrestrial subsurface.</title>
        <authorList>
            <person name="Probst A.J."/>
            <person name="Ladd B."/>
            <person name="Jarett J.K."/>
            <person name="Geller-Mcgrath D.E."/>
            <person name="Sieber C.M."/>
            <person name="Emerson J.B."/>
            <person name="Anantharaman K."/>
            <person name="Thomas B.C."/>
            <person name="Malmstrom R."/>
            <person name="Stieglmeier M."/>
            <person name="Klingl A."/>
            <person name="Woyke T."/>
            <person name="Ryan C.M."/>
            <person name="Banfield J.F."/>
        </authorList>
    </citation>
    <scope>NUCLEOTIDE SEQUENCE [LARGE SCALE GENOMIC DNA]</scope>
    <source>
        <strain evidence="2">CG23_combo_of_CG06-09_8_20_14_all_41_10</strain>
    </source>
</reference>
<proteinExistence type="predicted"/>
<dbReference type="Pfam" id="PF18895">
    <property type="entry name" value="T4SS_pilin"/>
    <property type="match status" value="1"/>
</dbReference>
<keyword evidence="1" id="KW-0812">Transmembrane</keyword>
<dbReference type="InterPro" id="IPR043993">
    <property type="entry name" value="T4SS_pilin"/>
</dbReference>
<feature type="transmembrane region" description="Helical" evidence="1">
    <location>
        <begin position="35"/>
        <end position="60"/>
    </location>
</feature>
<dbReference type="AlphaFoldDB" id="A0A2G9ZN69"/>
<dbReference type="EMBL" id="PCSE01000058">
    <property type="protein sequence ID" value="PIP34629.1"/>
    <property type="molecule type" value="Genomic_DNA"/>
</dbReference>
<accession>A0A2G9ZN69</accession>